<feature type="domain" description="N-acetyltransferase" evidence="1">
    <location>
        <begin position="3"/>
        <end position="78"/>
    </location>
</feature>
<dbReference type="AlphaFoldDB" id="A0A5P2G9H8"/>
<dbReference type="GO" id="GO:0016747">
    <property type="term" value="F:acyltransferase activity, transferring groups other than amino-acyl groups"/>
    <property type="evidence" value="ECO:0007669"/>
    <property type="project" value="InterPro"/>
</dbReference>
<dbReference type="RefSeq" id="WP_131331945.1">
    <property type="nucleotide sequence ID" value="NZ_CP044016.1"/>
</dbReference>
<name>A0A5P2G9H8_9BACT</name>
<evidence type="ECO:0000259" key="1">
    <source>
        <dbReference type="Pfam" id="PF13302"/>
    </source>
</evidence>
<gene>
    <name evidence="2" type="ORF">E0W69_010410</name>
</gene>
<dbReference type="EMBL" id="CP044016">
    <property type="protein sequence ID" value="QES90959.1"/>
    <property type="molecule type" value="Genomic_DNA"/>
</dbReference>
<dbReference type="OrthoDB" id="9798081at2"/>
<keyword evidence="2" id="KW-0808">Transferase</keyword>
<dbReference type="SUPFAM" id="SSF55729">
    <property type="entry name" value="Acyl-CoA N-acyltransferases (Nat)"/>
    <property type="match status" value="1"/>
</dbReference>
<proteinExistence type="predicted"/>
<evidence type="ECO:0000313" key="2">
    <source>
        <dbReference type="EMBL" id="QES90959.1"/>
    </source>
</evidence>
<dbReference type="InterPro" id="IPR016181">
    <property type="entry name" value="Acyl_CoA_acyltransferase"/>
</dbReference>
<dbReference type="Gene3D" id="3.40.630.30">
    <property type="match status" value="1"/>
</dbReference>
<sequence length="108" mass="12327">MLKETNQPIGMCGITKRDFLEYPDLGFAFLDEFTGNGYAFEITAKMCQQLLLSQSTISLITNNHNLASIKLAHKLQFQFVKTYYELHFLADISVFILSNNKKSLTINI</sequence>
<dbReference type="InterPro" id="IPR000182">
    <property type="entry name" value="GNAT_dom"/>
</dbReference>
<evidence type="ECO:0000313" key="3">
    <source>
        <dbReference type="Proteomes" id="UP000292424"/>
    </source>
</evidence>
<dbReference type="Pfam" id="PF13302">
    <property type="entry name" value="Acetyltransf_3"/>
    <property type="match status" value="1"/>
</dbReference>
<organism evidence="2 3">
    <name type="scientific">Rhizosphaericola mali</name>
    <dbReference type="NCBI Taxonomy" id="2545455"/>
    <lineage>
        <taxon>Bacteria</taxon>
        <taxon>Pseudomonadati</taxon>
        <taxon>Bacteroidota</taxon>
        <taxon>Chitinophagia</taxon>
        <taxon>Chitinophagales</taxon>
        <taxon>Chitinophagaceae</taxon>
        <taxon>Rhizosphaericola</taxon>
    </lineage>
</organism>
<keyword evidence="3" id="KW-1185">Reference proteome</keyword>
<reference evidence="2 3" key="1">
    <citation type="submission" date="2019-09" db="EMBL/GenBank/DDBJ databases">
        <title>Complete genome sequence of Arachidicoccus sp. B3-10 isolated from apple orchard soil.</title>
        <authorList>
            <person name="Kim H.S."/>
            <person name="Han K.-I."/>
            <person name="Suh M.K."/>
            <person name="Lee K.C."/>
            <person name="Eom M.K."/>
            <person name="Kim J.-S."/>
            <person name="Kang S.W."/>
            <person name="Sin Y."/>
            <person name="Lee J.-S."/>
        </authorList>
    </citation>
    <scope>NUCLEOTIDE SEQUENCE [LARGE SCALE GENOMIC DNA]</scope>
    <source>
        <strain evidence="2 3">B3-10</strain>
    </source>
</reference>
<dbReference type="KEGG" id="arac:E0W69_010410"/>
<dbReference type="Proteomes" id="UP000292424">
    <property type="component" value="Chromosome"/>
</dbReference>
<accession>A0A5P2G9H8</accession>
<protein>
    <submittedName>
        <fullName evidence="2">GNAT family N-acetyltransferase</fullName>
    </submittedName>
</protein>